<evidence type="ECO:0000313" key="3">
    <source>
        <dbReference type="Proteomes" id="UP000619265"/>
    </source>
</evidence>
<reference evidence="2" key="1">
    <citation type="submission" date="2015-10" db="EMBL/GenBank/DDBJ databases">
        <authorList>
            <person name="Martinez-Garcia P.J."/>
            <person name="Crepeau M.W."/>
            <person name="Puiu D."/>
            <person name="Gonzalez-Ibeas D."/>
            <person name="Whalen J."/>
            <person name="Stevens K."/>
            <person name="Paul R."/>
            <person name="Butterfield T."/>
            <person name="Britton M."/>
            <person name="Reagan R."/>
            <person name="Chakraborty S."/>
            <person name="Walawage S.L."/>
            <person name="Vasquez-Gross H.A."/>
            <person name="Cardeno C."/>
            <person name="Famula R."/>
            <person name="Pratt K."/>
            <person name="Kuruganti S."/>
            <person name="Aradhya M.K."/>
            <person name="Leslie C.A."/>
            <person name="Dandekar A.M."/>
            <person name="Salzberg S.L."/>
            <person name="Wegrzyn J.L."/>
            <person name="Langley C.H."/>
            <person name="Neale D.B."/>
        </authorList>
    </citation>
    <scope>NUCLEOTIDE SEQUENCE</scope>
    <source>
        <tissue evidence="2">Leaves</tissue>
    </source>
</reference>
<dbReference type="GO" id="GO:0005737">
    <property type="term" value="C:cytoplasm"/>
    <property type="evidence" value="ECO:0007669"/>
    <property type="project" value="EnsemblPlants"/>
</dbReference>
<reference evidence="2" key="2">
    <citation type="submission" date="2020-03" db="EMBL/GenBank/DDBJ databases">
        <title>Walnut 2.0.</title>
        <authorList>
            <person name="Marrano A."/>
            <person name="Britton M."/>
            <person name="Zimin A.V."/>
            <person name="Zaini P.A."/>
            <person name="Workman R."/>
            <person name="Puiu D."/>
            <person name="Bianco L."/>
            <person name="Allen B.J."/>
            <person name="Troggio M."/>
            <person name="Leslie C.A."/>
            <person name="Timp W."/>
            <person name="Dendekar A."/>
            <person name="Salzberg S.L."/>
            <person name="Neale D.B."/>
        </authorList>
    </citation>
    <scope>NUCLEOTIDE SEQUENCE</scope>
    <source>
        <tissue evidence="2">Leaves</tissue>
    </source>
</reference>
<dbReference type="AlphaFoldDB" id="A0A833Y6Z3"/>
<protein>
    <submittedName>
        <fullName evidence="2">Uncharacterized protein</fullName>
    </submittedName>
</protein>
<dbReference type="PANTHER" id="PTHR34278">
    <property type="entry name" value="PROTEIN THI031, PUTATIVE-RELATED"/>
    <property type="match status" value="1"/>
</dbReference>
<proteinExistence type="predicted"/>
<dbReference type="Proteomes" id="UP000619265">
    <property type="component" value="Unassembled WGS sequence"/>
</dbReference>
<feature type="non-terminal residue" evidence="2">
    <location>
        <position position="1"/>
    </location>
</feature>
<comment type="caution">
    <text evidence="2">The sequence shown here is derived from an EMBL/GenBank/DDBJ whole genome shotgun (WGS) entry which is preliminary data.</text>
</comment>
<sequence>IHFLLALNTHQNMKREGRQHGMVRTYRILPSSVDPRPETRFINKFDSPPTAGLFTKVPSKPTNHSKFTGKCATPRCTDCHVHPTSKSKLKAKGAQKLKSNDVMINSRFISWRIMDGQSGLNFSSISATDLMDHLSSDYMDDDEVYDLDDEHNESVDLTSRGNGDIEVDTKDNNKEKHVIDDDDGMSFCDVGLRLDRVEEEEGWCLVGEW</sequence>
<feature type="compositionally biased region" description="Basic and acidic residues" evidence="1">
    <location>
        <begin position="167"/>
        <end position="176"/>
    </location>
</feature>
<evidence type="ECO:0000256" key="1">
    <source>
        <dbReference type="SAM" id="MobiDB-lite"/>
    </source>
</evidence>
<dbReference type="EMBL" id="LIHL02000001">
    <property type="protein sequence ID" value="KAF5479744.1"/>
    <property type="molecule type" value="Genomic_DNA"/>
</dbReference>
<evidence type="ECO:0000313" key="2">
    <source>
        <dbReference type="EMBL" id="KAF5479744.1"/>
    </source>
</evidence>
<accession>A0A833Y6Z3</accession>
<feature type="region of interest" description="Disordered" evidence="1">
    <location>
        <begin position="151"/>
        <end position="176"/>
    </location>
</feature>
<gene>
    <name evidence="2" type="ORF">F2P56_000540</name>
</gene>
<name>A0A833Y6Z3_JUGRE</name>
<organism evidence="2 3">
    <name type="scientific">Juglans regia</name>
    <name type="common">English walnut</name>
    <dbReference type="NCBI Taxonomy" id="51240"/>
    <lineage>
        <taxon>Eukaryota</taxon>
        <taxon>Viridiplantae</taxon>
        <taxon>Streptophyta</taxon>
        <taxon>Embryophyta</taxon>
        <taxon>Tracheophyta</taxon>
        <taxon>Spermatophyta</taxon>
        <taxon>Magnoliopsida</taxon>
        <taxon>eudicotyledons</taxon>
        <taxon>Gunneridae</taxon>
        <taxon>Pentapetalae</taxon>
        <taxon>rosids</taxon>
        <taxon>fabids</taxon>
        <taxon>Fagales</taxon>
        <taxon>Juglandaceae</taxon>
        <taxon>Juglans</taxon>
    </lineage>
</organism>
<dbReference type="GO" id="GO:0005634">
    <property type="term" value="C:nucleus"/>
    <property type="evidence" value="ECO:0007669"/>
    <property type="project" value="EnsemblPlants"/>
</dbReference>
<dbReference type="PANTHER" id="PTHR34278:SF1">
    <property type="entry name" value="PROTEIN THI031, PUTATIVE-RELATED"/>
    <property type="match status" value="1"/>
</dbReference>
<dbReference type="Gramene" id="Jr01_05850_p1">
    <property type="protein sequence ID" value="cds.Jr01_05850_p1"/>
    <property type="gene ID" value="Jr01_05850"/>
</dbReference>